<proteinExistence type="predicted"/>
<dbReference type="AlphaFoldDB" id="A0A6J7NT28"/>
<dbReference type="EMBL" id="CAFBOK010000218">
    <property type="protein sequence ID" value="CAB4995445.1"/>
    <property type="molecule type" value="Genomic_DNA"/>
</dbReference>
<sequence>MAIALALRAAVHRKEGCNEPARGPIPQWPTMNVSRVSAKKMCSQLTGVDHQILLAPSHRRDPLDRLFEGRLCHAVEAVDRR</sequence>
<accession>A0A6J7NT28</accession>
<protein>
    <submittedName>
        <fullName evidence="1">Unannotated protein</fullName>
    </submittedName>
</protein>
<reference evidence="1" key="1">
    <citation type="submission" date="2020-05" db="EMBL/GenBank/DDBJ databases">
        <authorList>
            <person name="Chiriac C."/>
            <person name="Salcher M."/>
            <person name="Ghai R."/>
            <person name="Kavagutti S V."/>
        </authorList>
    </citation>
    <scope>NUCLEOTIDE SEQUENCE</scope>
</reference>
<evidence type="ECO:0000313" key="1">
    <source>
        <dbReference type="EMBL" id="CAB4995445.1"/>
    </source>
</evidence>
<organism evidence="1">
    <name type="scientific">freshwater metagenome</name>
    <dbReference type="NCBI Taxonomy" id="449393"/>
    <lineage>
        <taxon>unclassified sequences</taxon>
        <taxon>metagenomes</taxon>
        <taxon>ecological metagenomes</taxon>
    </lineage>
</organism>
<gene>
    <name evidence="1" type="ORF">UFOPK3927_01557</name>
</gene>
<name>A0A6J7NT28_9ZZZZ</name>